<comment type="caution">
    <text evidence="1">The sequence shown here is derived from an EMBL/GenBank/DDBJ whole genome shotgun (WGS) entry which is preliminary data.</text>
</comment>
<evidence type="ECO:0000313" key="1">
    <source>
        <dbReference type="EMBL" id="GAF76749.1"/>
    </source>
</evidence>
<feature type="non-terminal residue" evidence="1">
    <location>
        <position position="40"/>
    </location>
</feature>
<reference evidence="1" key="1">
    <citation type="journal article" date="2014" name="Front. Microbiol.">
        <title>High frequency of phylogenetically diverse reductive dehalogenase-homologous genes in deep subseafloor sedimentary metagenomes.</title>
        <authorList>
            <person name="Kawai M."/>
            <person name="Futagami T."/>
            <person name="Toyoda A."/>
            <person name="Takaki Y."/>
            <person name="Nishi S."/>
            <person name="Hori S."/>
            <person name="Arai W."/>
            <person name="Tsubouchi T."/>
            <person name="Morono Y."/>
            <person name="Uchiyama I."/>
            <person name="Ito T."/>
            <person name="Fujiyama A."/>
            <person name="Inagaki F."/>
            <person name="Takami H."/>
        </authorList>
    </citation>
    <scope>NUCLEOTIDE SEQUENCE</scope>
    <source>
        <strain evidence="1">Expedition CK06-06</strain>
    </source>
</reference>
<sequence>MGFHADIYELDNGRIQVALRGDTVGTAEFADFEVFAKFVA</sequence>
<dbReference type="EMBL" id="BARS01006996">
    <property type="protein sequence ID" value="GAF76749.1"/>
    <property type="molecule type" value="Genomic_DNA"/>
</dbReference>
<organism evidence="1">
    <name type="scientific">marine sediment metagenome</name>
    <dbReference type="NCBI Taxonomy" id="412755"/>
    <lineage>
        <taxon>unclassified sequences</taxon>
        <taxon>metagenomes</taxon>
        <taxon>ecological metagenomes</taxon>
    </lineage>
</organism>
<dbReference type="AlphaFoldDB" id="X0S6W2"/>
<protein>
    <submittedName>
        <fullName evidence="1">Uncharacterized protein</fullName>
    </submittedName>
</protein>
<proteinExistence type="predicted"/>
<gene>
    <name evidence="1" type="ORF">S01H1_13551</name>
</gene>
<accession>X0S6W2</accession>
<name>X0S6W2_9ZZZZ</name>